<dbReference type="Pfam" id="PF09527">
    <property type="entry name" value="ATPase_gene1"/>
    <property type="match status" value="1"/>
</dbReference>
<keyword evidence="1" id="KW-1133">Transmembrane helix</keyword>
<evidence type="ECO:0000313" key="3">
    <source>
        <dbReference type="Proteomes" id="UP000751518"/>
    </source>
</evidence>
<dbReference type="InterPro" id="IPR032820">
    <property type="entry name" value="ATPase_put"/>
</dbReference>
<reference evidence="2" key="2">
    <citation type="journal article" date="2021" name="Microbiome">
        <title>Successional dynamics and alternative stable states in a saline activated sludge microbial community over 9 years.</title>
        <authorList>
            <person name="Wang Y."/>
            <person name="Ye J."/>
            <person name="Ju F."/>
            <person name="Liu L."/>
            <person name="Boyd J.A."/>
            <person name="Deng Y."/>
            <person name="Parks D.H."/>
            <person name="Jiang X."/>
            <person name="Yin X."/>
            <person name="Woodcroft B.J."/>
            <person name="Tyson G.W."/>
            <person name="Hugenholtz P."/>
            <person name="Polz M.F."/>
            <person name="Zhang T."/>
        </authorList>
    </citation>
    <scope>NUCLEOTIDE SEQUENCE</scope>
    <source>
        <strain evidence="2">HKST-UBA03</strain>
    </source>
</reference>
<feature type="transmembrane region" description="Helical" evidence="1">
    <location>
        <begin position="42"/>
        <end position="63"/>
    </location>
</feature>
<dbReference type="Proteomes" id="UP000751518">
    <property type="component" value="Unassembled WGS sequence"/>
</dbReference>
<keyword evidence="1" id="KW-0812">Transmembrane</keyword>
<comment type="caution">
    <text evidence="2">The sequence shown here is derived from an EMBL/GenBank/DDBJ whole genome shotgun (WGS) entry which is preliminary data.</text>
</comment>
<protein>
    <submittedName>
        <fullName evidence="2">AtpZ/AtpI family protein</fullName>
    </submittedName>
</protein>
<name>A0A955RQM2_UNCKA</name>
<accession>A0A955RQM2</accession>
<dbReference type="EMBL" id="JAGQKZ010000005">
    <property type="protein sequence ID" value="MCA9391781.1"/>
    <property type="molecule type" value="Genomic_DNA"/>
</dbReference>
<organism evidence="2 3">
    <name type="scientific">candidate division WWE3 bacterium</name>
    <dbReference type="NCBI Taxonomy" id="2053526"/>
    <lineage>
        <taxon>Bacteria</taxon>
        <taxon>Katanobacteria</taxon>
    </lineage>
</organism>
<sequence length="78" mass="8654">MSKERSRTLYVLSFAWQLGFLIAIPLIGFMLGGLWIDGRLNTRPLFTLLGLAIGLVTTVYECAKLLKTLIQPKGDDNA</sequence>
<reference evidence="2" key="1">
    <citation type="submission" date="2020-04" db="EMBL/GenBank/DDBJ databases">
        <authorList>
            <person name="Zhang T."/>
        </authorList>
    </citation>
    <scope>NUCLEOTIDE SEQUENCE</scope>
    <source>
        <strain evidence="2">HKST-UBA03</strain>
    </source>
</reference>
<evidence type="ECO:0000313" key="2">
    <source>
        <dbReference type="EMBL" id="MCA9391781.1"/>
    </source>
</evidence>
<keyword evidence="1" id="KW-0472">Membrane</keyword>
<feature type="transmembrane region" description="Helical" evidence="1">
    <location>
        <begin position="9"/>
        <end position="36"/>
    </location>
</feature>
<evidence type="ECO:0000256" key="1">
    <source>
        <dbReference type="SAM" id="Phobius"/>
    </source>
</evidence>
<gene>
    <name evidence="2" type="ORF">KC614_01070</name>
</gene>
<proteinExistence type="predicted"/>
<dbReference type="AlphaFoldDB" id="A0A955RQM2"/>